<keyword evidence="2" id="KW-1185">Reference proteome</keyword>
<reference evidence="2" key="1">
    <citation type="submission" date="2016-06" db="EMBL/GenBank/DDBJ databases">
        <title>Parallel loss of symbiosis genes in relatives of nitrogen-fixing non-legume Parasponia.</title>
        <authorList>
            <person name="Van Velzen R."/>
            <person name="Holmer R."/>
            <person name="Bu F."/>
            <person name="Rutten L."/>
            <person name="Van Zeijl A."/>
            <person name="Liu W."/>
            <person name="Santuari L."/>
            <person name="Cao Q."/>
            <person name="Sharma T."/>
            <person name="Shen D."/>
            <person name="Roswanjaya Y."/>
            <person name="Wardhani T."/>
            <person name="Kalhor M.S."/>
            <person name="Jansen J."/>
            <person name="Van den Hoogen J."/>
            <person name="Gungor B."/>
            <person name="Hartog M."/>
            <person name="Hontelez J."/>
            <person name="Verver J."/>
            <person name="Yang W.-C."/>
            <person name="Schijlen E."/>
            <person name="Repin R."/>
            <person name="Schilthuizen M."/>
            <person name="Schranz E."/>
            <person name="Heidstra R."/>
            <person name="Miyata K."/>
            <person name="Fedorova E."/>
            <person name="Kohlen W."/>
            <person name="Bisseling T."/>
            <person name="Smit S."/>
            <person name="Geurts R."/>
        </authorList>
    </citation>
    <scope>NUCLEOTIDE SEQUENCE [LARGE SCALE GENOMIC DNA]</scope>
    <source>
        <strain evidence="2">cv. WU1-14</strain>
    </source>
</reference>
<accession>A0A2P5BJ54</accession>
<evidence type="ECO:0000313" key="1">
    <source>
        <dbReference type="EMBL" id="PON48808.1"/>
    </source>
</evidence>
<dbReference type="Proteomes" id="UP000237105">
    <property type="component" value="Unassembled WGS sequence"/>
</dbReference>
<name>A0A2P5BJ54_PARAD</name>
<dbReference type="EMBL" id="JXTB01000271">
    <property type="protein sequence ID" value="PON48808.1"/>
    <property type="molecule type" value="Genomic_DNA"/>
</dbReference>
<comment type="caution">
    <text evidence="1">The sequence shown here is derived from an EMBL/GenBank/DDBJ whole genome shotgun (WGS) entry which is preliminary data.</text>
</comment>
<proteinExistence type="predicted"/>
<gene>
    <name evidence="1" type="ORF">PanWU01x14_235110</name>
</gene>
<sequence>MLKLGHLYNAITTGVRAKVPAGKAAKQEFIDLSGIIEIGQSLHGKLKKNPPSIVLDWKNKAVASV</sequence>
<evidence type="ECO:0000313" key="2">
    <source>
        <dbReference type="Proteomes" id="UP000237105"/>
    </source>
</evidence>
<dbReference type="AlphaFoldDB" id="A0A2P5BJ54"/>
<protein>
    <submittedName>
        <fullName evidence="1">Uncharacterized protein</fullName>
    </submittedName>
</protein>
<organism evidence="1 2">
    <name type="scientific">Parasponia andersonii</name>
    <name type="common">Sponia andersonii</name>
    <dbReference type="NCBI Taxonomy" id="3476"/>
    <lineage>
        <taxon>Eukaryota</taxon>
        <taxon>Viridiplantae</taxon>
        <taxon>Streptophyta</taxon>
        <taxon>Embryophyta</taxon>
        <taxon>Tracheophyta</taxon>
        <taxon>Spermatophyta</taxon>
        <taxon>Magnoliopsida</taxon>
        <taxon>eudicotyledons</taxon>
        <taxon>Gunneridae</taxon>
        <taxon>Pentapetalae</taxon>
        <taxon>rosids</taxon>
        <taxon>fabids</taxon>
        <taxon>Rosales</taxon>
        <taxon>Cannabaceae</taxon>
        <taxon>Parasponia</taxon>
    </lineage>
</organism>